<dbReference type="Proteomes" id="UP001230188">
    <property type="component" value="Unassembled WGS sequence"/>
</dbReference>
<protein>
    <submittedName>
        <fullName evidence="1">Uncharacterized protein</fullName>
    </submittedName>
</protein>
<sequence>MGNAESFACECAACQCSDCHCVGDIMAGDPFEDFDEECACLHGCVAIWNQLSRDLKGVVRATNTAVVSFRKEMGAGMHLLGAQAGRDGPRKFDAAALERETLDEVFAGLACKIDEIEADAADKVQQLRRLTDALGDGDACCTRNHRALSDAVKRAVDREDWVELRLVASGLVCSNRVLLATLIRAFATRALCAVIREPLCALADRNERTLQLFLPPPSAYQGTTWVKSRAKQLHQAFTIVHNTCPLIKAKLKTFVTVLTVAECGVAAYAQEHPDLAIATTVVTP</sequence>
<evidence type="ECO:0000313" key="1">
    <source>
        <dbReference type="EMBL" id="KAJ8614272.1"/>
    </source>
</evidence>
<organism evidence="1 2">
    <name type="scientific">Chrysophaeum taylorii</name>
    <dbReference type="NCBI Taxonomy" id="2483200"/>
    <lineage>
        <taxon>Eukaryota</taxon>
        <taxon>Sar</taxon>
        <taxon>Stramenopiles</taxon>
        <taxon>Ochrophyta</taxon>
        <taxon>Pelagophyceae</taxon>
        <taxon>Pelagomonadales</taxon>
        <taxon>Pelagomonadaceae</taxon>
        <taxon>Chrysophaeum</taxon>
    </lineage>
</organism>
<evidence type="ECO:0000313" key="2">
    <source>
        <dbReference type="Proteomes" id="UP001230188"/>
    </source>
</evidence>
<name>A0AAD7UPS3_9STRA</name>
<reference evidence="1" key="1">
    <citation type="submission" date="2023-01" db="EMBL/GenBank/DDBJ databases">
        <title>Metagenome sequencing of chrysophaentin producing Chrysophaeum taylorii.</title>
        <authorList>
            <person name="Davison J."/>
            <person name="Bewley C."/>
        </authorList>
    </citation>
    <scope>NUCLEOTIDE SEQUENCE</scope>
    <source>
        <strain evidence="1">NIES-1699</strain>
    </source>
</reference>
<comment type="caution">
    <text evidence="1">The sequence shown here is derived from an EMBL/GenBank/DDBJ whole genome shotgun (WGS) entry which is preliminary data.</text>
</comment>
<dbReference type="AlphaFoldDB" id="A0AAD7UPS3"/>
<accession>A0AAD7UPS3</accession>
<keyword evidence="2" id="KW-1185">Reference proteome</keyword>
<proteinExistence type="predicted"/>
<dbReference type="EMBL" id="JAQMWT010000009">
    <property type="protein sequence ID" value="KAJ8614272.1"/>
    <property type="molecule type" value="Genomic_DNA"/>
</dbReference>
<gene>
    <name evidence="1" type="ORF">CTAYLR_001143</name>
</gene>